<keyword evidence="3" id="KW-1185">Reference proteome</keyword>
<feature type="signal peptide" evidence="1">
    <location>
        <begin position="1"/>
        <end position="24"/>
    </location>
</feature>
<proteinExistence type="predicted"/>
<evidence type="ECO:0000313" key="3">
    <source>
        <dbReference type="Proteomes" id="UP001596405"/>
    </source>
</evidence>
<feature type="chain" id="PRO_5045378677" description="Lipoprotein" evidence="1">
    <location>
        <begin position="25"/>
        <end position="246"/>
    </location>
</feature>
<evidence type="ECO:0000256" key="1">
    <source>
        <dbReference type="SAM" id="SignalP"/>
    </source>
</evidence>
<reference evidence="3" key="1">
    <citation type="journal article" date="2019" name="Int. J. Syst. Evol. Microbiol.">
        <title>The Global Catalogue of Microorganisms (GCM) 10K type strain sequencing project: providing services to taxonomists for standard genome sequencing and annotation.</title>
        <authorList>
            <consortium name="The Broad Institute Genomics Platform"/>
            <consortium name="The Broad Institute Genome Sequencing Center for Infectious Disease"/>
            <person name="Wu L."/>
            <person name="Ma J."/>
        </authorList>
    </citation>
    <scope>NUCLEOTIDE SEQUENCE [LARGE SCALE GENOMIC DNA]</scope>
    <source>
        <strain evidence="3">CGMCC 4.7393</strain>
    </source>
</reference>
<comment type="caution">
    <text evidence="2">The sequence shown here is derived from an EMBL/GenBank/DDBJ whole genome shotgun (WGS) entry which is preliminary data.</text>
</comment>
<evidence type="ECO:0008006" key="4">
    <source>
        <dbReference type="Google" id="ProtNLM"/>
    </source>
</evidence>
<dbReference type="Proteomes" id="UP001596405">
    <property type="component" value="Unassembled WGS sequence"/>
</dbReference>
<protein>
    <recommendedName>
        <fullName evidence="4">Lipoprotein</fullName>
    </recommendedName>
</protein>
<dbReference type="EMBL" id="JBHSYQ010000015">
    <property type="protein sequence ID" value="MFC6999278.1"/>
    <property type="molecule type" value="Genomic_DNA"/>
</dbReference>
<evidence type="ECO:0000313" key="2">
    <source>
        <dbReference type="EMBL" id="MFC6999278.1"/>
    </source>
</evidence>
<sequence length="246" mass="27210">MKRILYLSYSALLVPLLSSCQIGGMDNSSVTAMVLPYESRIASCDSHSYTTKDAETIDLGTARGDVILVGFKPNLTLEERQQIIRLFPFTNEIDGEVTMDSGIITRVKLISDATCFEAWKTLKELEKHESVLFANPAFNPTPQDAGTYQWIGLTNEFIVALEEGTSQEQFNALLKETNAAVVFSLSDEMHVVSADKNSTGNALELTTLFNSKAFVAGAEPNFIYFLNPIDVETSTQRASFKKLKKN</sequence>
<name>A0ABW2DS81_9BACT</name>
<dbReference type="PROSITE" id="PS51257">
    <property type="entry name" value="PROKAR_LIPOPROTEIN"/>
    <property type="match status" value="1"/>
</dbReference>
<gene>
    <name evidence="2" type="ORF">ACFQHR_16700</name>
</gene>
<accession>A0ABW2DS81</accession>
<dbReference type="RefSeq" id="WP_066616308.1">
    <property type="nucleotide sequence ID" value="NZ_JBHSYQ010000015.1"/>
</dbReference>
<organism evidence="2 3">
    <name type="scientific">Rufibacter roseus</name>
    <dbReference type="NCBI Taxonomy" id="1567108"/>
    <lineage>
        <taxon>Bacteria</taxon>
        <taxon>Pseudomonadati</taxon>
        <taxon>Bacteroidota</taxon>
        <taxon>Cytophagia</taxon>
        <taxon>Cytophagales</taxon>
        <taxon>Hymenobacteraceae</taxon>
        <taxon>Rufibacter</taxon>
    </lineage>
</organism>
<keyword evidence="1" id="KW-0732">Signal</keyword>